<feature type="compositionally biased region" description="Basic and acidic residues" evidence="5">
    <location>
        <begin position="458"/>
        <end position="468"/>
    </location>
</feature>
<reference evidence="9" key="1">
    <citation type="journal article" date="2019" name="Int. J. Syst. Evol. Microbiol.">
        <title>The Global Catalogue of Microorganisms (GCM) 10K type strain sequencing project: providing services to taxonomists for standard genome sequencing and annotation.</title>
        <authorList>
            <consortium name="The Broad Institute Genomics Platform"/>
            <consortium name="The Broad Institute Genome Sequencing Center for Infectious Disease"/>
            <person name="Wu L."/>
            <person name="Ma J."/>
        </authorList>
    </citation>
    <scope>NUCLEOTIDE SEQUENCE [LARGE SCALE GENOMIC DNA]</scope>
    <source>
        <strain evidence="9">CGMCC 4.7455</strain>
    </source>
</reference>
<evidence type="ECO:0000259" key="7">
    <source>
        <dbReference type="SMART" id="SM00752"/>
    </source>
</evidence>
<feature type="region of interest" description="Disordered" evidence="5">
    <location>
        <begin position="1"/>
        <end position="47"/>
    </location>
</feature>
<evidence type="ECO:0000256" key="1">
    <source>
        <dbReference type="ARBA" id="ARBA00004127"/>
    </source>
</evidence>
<dbReference type="SMART" id="SM00752">
    <property type="entry name" value="HTTM"/>
    <property type="match status" value="1"/>
</dbReference>
<feature type="transmembrane region" description="Helical" evidence="6">
    <location>
        <begin position="170"/>
        <end position="187"/>
    </location>
</feature>
<dbReference type="InterPro" id="IPR011020">
    <property type="entry name" value="HTTM-like"/>
</dbReference>
<sequence>MRSEDGASVPSVPAARSPEGRTAEGGAGREDAAVENPPGGDGGFGGAGAPPFSLRARARRFAAGVDGAVVRGIVRVSDHALGPYQAAVVRIGFSFAWLLFLLFEWPNRHELYGPDGPWSRELAERLIDSNHAFTALLWFDGTAWFEAFYALALLSAAALLVGWRTRAASVLFMVGVLSLQNHSVFMGDGGDNVIHLMAMYLVFTRCGLVWSLDARRERLRAAAAAQGRGPGADPVGVVLWAVLGAALLVGTVRGGLSWFGDDGPVLYVGWATVLWGLWLVYGLWGYVSRPGAGRRATVRGLMDVLGNIVHNATLLVIMAEVCLIYATAGWYKVQGSRWQDGTAVYYPMHLDYFAPWPALSELLGSSGLMIMVLSYGTVIVQVAFPFTLFNRRVKNVLLAVMMAEHAGIAVILGLPFFSLAMIAADAVFLPTVFLVWAGARASGAAGWIRGRSGRRRAAGHDGDGEGAERSGAGDPARTLVG</sequence>
<comment type="subcellular location">
    <subcellularLocation>
        <location evidence="1">Endomembrane system</location>
        <topology evidence="1">Multi-pass membrane protein</topology>
    </subcellularLocation>
</comment>
<dbReference type="RefSeq" id="WP_380896980.1">
    <property type="nucleotide sequence ID" value="NZ_JBHUFU010000002.1"/>
</dbReference>
<keyword evidence="2 6" id="KW-0812">Transmembrane</keyword>
<feature type="transmembrane region" description="Helical" evidence="6">
    <location>
        <begin position="428"/>
        <end position="448"/>
    </location>
</feature>
<protein>
    <submittedName>
        <fullName evidence="8">HTTM domain-containing protein</fullName>
    </submittedName>
</protein>
<gene>
    <name evidence="8" type="ORF">ACFSJS_04515</name>
</gene>
<feature type="transmembrane region" description="Helical" evidence="6">
    <location>
        <begin position="81"/>
        <end position="103"/>
    </location>
</feature>
<evidence type="ECO:0000256" key="4">
    <source>
        <dbReference type="ARBA" id="ARBA00023136"/>
    </source>
</evidence>
<feature type="region of interest" description="Disordered" evidence="5">
    <location>
        <begin position="454"/>
        <end position="481"/>
    </location>
</feature>
<feature type="transmembrane region" description="Helical" evidence="6">
    <location>
        <begin position="235"/>
        <end position="259"/>
    </location>
</feature>
<keyword evidence="3 6" id="KW-1133">Transmembrane helix</keyword>
<feature type="transmembrane region" description="Helical" evidence="6">
    <location>
        <begin position="308"/>
        <end position="331"/>
    </location>
</feature>
<proteinExistence type="predicted"/>
<evidence type="ECO:0000256" key="3">
    <source>
        <dbReference type="ARBA" id="ARBA00022989"/>
    </source>
</evidence>
<dbReference type="PANTHER" id="PTHR39535">
    <property type="entry name" value="SPORULATION-DELAYING PROTEIN SDPB"/>
    <property type="match status" value="1"/>
</dbReference>
<comment type="caution">
    <text evidence="8">The sequence shown here is derived from an EMBL/GenBank/DDBJ whole genome shotgun (WGS) entry which is preliminary data.</text>
</comment>
<dbReference type="InterPro" id="IPR052964">
    <property type="entry name" value="Sporulation_signal_mat"/>
</dbReference>
<dbReference type="PANTHER" id="PTHR39535:SF2">
    <property type="entry name" value="HTTM DOMAIN-CONTAINING PROTEIN"/>
    <property type="match status" value="1"/>
</dbReference>
<keyword evidence="4 6" id="KW-0472">Membrane</keyword>
<evidence type="ECO:0000256" key="2">
    <source>
        <dbReference type="ARBA" id="ARBA00022692"/>
    </source>
</evidence>
<evidence type="ECO:0000256" key="6">
    <source>
        <dbReference type="SAM" id="Phobius"/>
    </source>
</evidence>
<feature type="transmembrane region" description="Helical" evidence="6">
    <location>
        <begin position="143"/>
        <end position="163"/>
    </location>
</feature>
<name>A0ABW4PE05_9ACTN</name>
<feature type="transmembrane region" description="Helical" evidence="6">
    <location>
        <begin position="362"/>
        <end position="384"/>
    </location>
</feature>
<dbReference type="EMBL" id="JBHUFU010000002">
    <property type="protein sequence ID" value="MFD1828928.1"/>
    <property type="molecule type" value="Genomic_DNA"/>
</dbReference>
<feature type="transmembrane region" description="Helical" evidence="6">
    <location>
        <begin position="396"/>
        <end position="422"/>
    </location>
</feature>
<feature type="compositionally biased region" description="Basic and acidic residues" evidence="5">
    <location>
        <begin position="18"/>
        <end position="32"/>
    </location>
</feature>
<dbReference type="Proteomes" id="UP001597365">
    <property type="component" value="Unassembled WGS sequence"/>
</dbReference>
<evidence type="ECO:0000256" key="5">
    <source>
        <dbReference type="SAM" id="MobiDB-lite"/>
    </source>
</evidence>
<feature type="transmembrane region" description="Helical" evidence="6">
    <location>
        <begin position="265"/>
        <end position="287"/>
    </location>
</feature>
<evidence type="ECO:0000313" key="9">
    <source>
        <dbReference type="Proteomes" id="UP001597365"/>
    </source>
</evidence>
<feature type="transmembrane region" description="Helical" evidence="6">
    <location>
        <begin position="193"/>
        <end position="214"/>
    </location>
</feature>
<feature type="domain" description="HTTM-like" evidence="7">
    <location>
        <begin position="78"/>
        <end position="433"/>
    </location>
</feature>
<organism evidence="8 9">
    <name type="scientific">Streptomyces desertarenae</name>
    <dbReference type="NCBI Taxonomy" id="2666184"/>
    <lineage>
        <taxon>Bacteria</taxon>
        <taxon>Bacillati</taxon>
        <taxon>Actinomycetota</taxon>
        <taxon>Actinomycetes</taxon>
        <taxon>Kitasatosporales</taxon>
        <taxon>Streptomycetaceae</taxon>
        <taxon>Streptomyces</taxon>
    </lineage>
</organism>
<accession>A0ABW4PE05</accession>
<evidence type="ECO:0000313" key="8">
    <source>
        <dbReference type="EMBL" id="MFD1828928.1"/>
    </source>
</evidence>
<keyword evidence="9" id="KW-1185">Reference proteome</keyword>